<dbReference type="Proteomes" id="UP000259211">
    <property type="component" value="Unassembled WGS sequence"/>
</dbReference>
<reference evidence="1 2" key="1">
    <citation type="submission" date="2017-07" db="EMBL/GenBank/DDBJ databases">
        <authorList>
            <person name="Sun Z.S."/>
            <person name="Albrecht U."/>
            <person name="Echele G."/>
            <person name="Lee C.C."/>
        </authorList>
    </citation>
    <scope>NUCLEOTIDE SEQUENCE [LARGE SCALE GENOMIC DNA]</scope>
    <source>
        <strain evidence="1 2">P16-029</strain>
    </source>
</reference>
<comment type="caution">
    <text evidence="1">The sequence shown here is derived from an EMBL/GenBank/DDBJ whole genome shotgun (WGS) entry which is preliminary data.</text>
</comment>
<name>A0A3E2DEP9_9ACTN</name>
<dbReference type="RefSeq" id="WP_065673882.1">
    <property type="nucleotide sequence ID" value="NZ_AP024308.1"/>
</dbReference>
<organism evidence="1 2">
    <name type="scientific">Cutibacterium avidum</name>
    <dbReference type="NCBI Taxonomy" id="33010"/>
    <lineage>
        <taxon>Bacteria</taxon>
        <taxon>Bacillati</taxon>
        <taxon>Actinomycetota</taxon>
        <taxon>Actinomycetes</taxon>
        <taxon>Propionibacteriales</taxon>
        <taxon>Propionibacteriaceae</taxon>
        <taxon>Cutibacterium</taxon>
    </lineage>
</organism>
<evidence type="ECO:0000313" key="2">
    <source>
        <dbReference type="Proteomes" id="UP000259211"/>
    </source>
</evidence>
<sequence length="326" mass="33621">MTVSRIHSTSATPIPAWAWGAELLVLAAIAVSTTNLLLLAVMWVCLVATLAMLGNRPGAFAMARRLSGVVCVWWIIMAIVSPSADPTLGSVMWRLPTWNPGPGVHLGGVMTASGLLLTATSTLRALVLVVIAGVGISAVRPADASAAGRRLLGSWSPALEPCAALPAALDRHAVSASMRPAEIAATTREEASGLARRHRPLAAWTAPVRALILVICMTVPVVALVSKHPLPGIDQPTTALLTLIVAILLTSLLPTGEPIGTISGPSLVVAILAVLTLALWVIGADKSAVAPHPGWPPIPVAGLICAVALPLVVAVTTPRRRQEVPA</sequence>
<accession>A0A3E2DEP9</accession>
<dbReference type="AlphaFoldDB" id="A0A3E2DEP9"/>
<proteinExistence type="predicted"/>
<protein>
    <submittedName>
        <fullName evidence="1">Uncharacterized protein</fullName>
    </submittedName>
</protein>
<dbReference type="EMBL" id="NOWI01000006">
    <property type="protein sequence ID" value="RFT43865.1"/>
    <property type="molecule type" value="Genomic_DNA"/>
</dbReference>
<evidence type="ECO:0000313" key="1">
    <source>
        <dbReference type="EMBL" id="RFT43865.1"/>
    </source>
</evidence>
<gene>
    <name evidence="1" type="ORF">CHT91_07475</name>
</gene>